<gene>
    <name evidence="2" type="ORF">BDN70DRAFT_902331</name>
</gene>
<dbReference type="Proteomes" id="UP000807469">
    <property type="component" value="Unassembled WGS sequence"/>
</dbReference>
<evidence type="ECO:0000256" key="1">
    <source>
        <dbReference type="SAM" id="MobiDB-lite"/>
    </source>
</evidence>
<dbReference type="OrthoDB" id="3119164at2759"/>
<name>A0A9P5YK01_9AGAR</name>
<evidence type="ECO:0000313" key="3">
    <source>
        <dbReference type="Proteomes" id="UP000807469"/>
    </source>
</evidence>
<dbReference type="EMBL" id="MU156200">
    <property type="protein sequence ID" value="KAF9470171.1"/>
    <property type="molecule type" value="Genomic_DNA"/>
</dbReference>
<evidence type="ECO:0000313" key="2">
    <source>
        <dbReference type="EMBL" id="KAF9470171.1"/>
    </source>
</evidence>
<organism evidence="2 3">
    <name type="scientific">Pholiota conissans</name>
    <dbReference type="NCBI Taxonomy" id="109636"/>
    <lineage>
        <taxon>Eukaryota</taxon>
        <taxon>Fungi</taxon>
        <taxon>Dikarya</taxon>
        <taxon>Basidiomycota</taxon>
        <taxon>Agaricomycotina</taxon>
        <taxon>Agaricomycetes</taxon>
        <taxon>Agaricomycetidae</taxon>
        <taxon>Agaricales</taxon>
        <taxon>Agaricineae</taxon>
        <taxon>Strophariaceae</taxon>
        <taxon>Pholiota</taxon>
    </lineage>
</organism>
<feature type="region of interest" description="Disordered" evidence="1">
    <location>
        <begin position="54"/>
        <end position="111"/>
    </location>
</feature>
<dbReference type="AlphaFoldDB" id="A0A9P5YK01"/>
<accession>A0A9P5YK01</accession>
<comment type="caution">
    <text evidence="2">The sequence shown here is derived from an EMBL/GenBank/DDBJ whole genome shotgun (WGS) entry which is preliminary data.</text>
</comment>
<proteinExistence type="predicted"/>
<reference evidence="2" key="1">
    <citation type="submission" date="2020-11" db="EMBL/GenBank/DDBJ databases">
        <authorList>
            <consortium name="DOE Joint Genome Institute"/>
            <person name="Ahrendt S."/>
            <person name="Riley R."/>
            <person name="Andreopoulos W."/>
            <person name="Labutti K."/>
            <person name="Pangilinan J."/>
            <person name="Ruiz-Duenas F.J."/>
            <person name="Barrasa J.M."/>
            <person name="Sanchez-Garcia M."/>
            <person name="Camarero S."/>
            <person name="Miyauchi S."/>
            <person name="Serrano A."/>
            <person name="Linde D."/>
            <person name="Babiker R."/>
            <person name="Drula E."/>
            <person name="Ayuso-Fernandez I."/>
            <person name="Pacheco R."/>
            <person name="Padilla G."/>
            <person name="Ferreira P."/>
            <person name="Barriuso J."/>
            <person name="Kellner H."/>
            <person name="Castanera R."/>
            <person name="Alfaro M."/>
            <person name="Ramirez L."/>
            <person name="Pisabarro A.G."/>
            <person name="Kuo A."/>
            <person name="Tritt A."/>
            <person name="Lipzen A."/>
            <person name="He G."/>
            <person name="Yan M."/>
            <person name="Ng V."/>
            <person name="Cullen D."/>
            <person name="Martin F."/>
            <person name="Rosso M.-N."/>
            <person name="Henrissat B."/>
            <person name="Hibbett D."/>
            <person name="Martinez A.T."/>
            <person name="Grigoriev I.V."/>
        </authorList>
    </citation>
    <scope>NUCLEOTIDE SEQUENCE</scope>
    <source>
        <strain evidence="2">CIRM-BRFM 674</strain>
    </source>
</reference>
<feature type="compositionally biased region" description="Basic and acidic residues" evidence="1">
    <location>
        <begin position="1"/>
        <end position="11"/>
    </location>
</feature>
<feature type="region of interest" description="Disordered" evidence="1">
    <location>
        <begin position="1"/>
        <end position="28"/>
    </location>
</feature>
<keyword evidence="3" id="KW-1185">Reference proteome</keyword>
<feature type="non-terminal residue" evidence="2">
    <location>
        <position position="150"/>
    </location>
</feature>
<protein>
    <submittedName>
        <fullName evidence="2">Uncharacterized protein</fullName>
    </submittedName>
</protein>
<sequence length="150" mass="16199">MSSAKRLREDTLPGPPSKKGNITRRVAIDPSKASFRASSLRVLSNGRVGTKKLNLAEEHSASSASNAPGETPFDFPPALDDSQGVSESLFDAGAEQELRNGKKKKSDTNSSKLNEWLQFRESFLLEILRGYGIGDSFCTTNCASCDLETG</sequence>